<sequence>MYGNEDGTVPATFQILYMIGWKPSPTQNKPLERGSAKHSLKNRLEDEGSASTPKSK</sequence>
<organism evidence="4 5">
    <name type="scientific">Linnemannia hyalina</name>
    <dbReference type="NCBI Taxonomy" id="64524"/>
    <lineage>
        <taxon>Eukaryota</taxon>
        <taxon>Fungi</taxon>
        <taxon>Fungi incertae sedis</taxon>
        <taxon>Mucoromycota</taxon>
        <taxon>Mortierellomycotina</taxon>
        <taxon>Mortierellomycetes</taxon>
        <taxon>Mortierellales</taxon>
        <taxon>Mortierellaceae</taxon>
        <taxon>Linnemannia</taxon>
    </lineage>
</organism>
<evidence type="ECO:0000313" key="4">
    <source>
        <dbReference type="EMBL" id="KAG9071369.1"/>
    </source>
</evidence>
<keyword evidence="5" id="KW-1185">Reference proteome</keyword>
<dbReference type="PANTHER" id="PTHR13090:SF1">
    <property type="entry name" value="ARGININE-HYDROXYLASE NDUFAF5, MITOCHONDRIAL"/>
    <property type="match status" value="1"/>
</dbReference>
<evidence type="ECO:0000256" key="2">
    <source>
        <dbReference type="ARBA" id="ARBA00022679"/>
    </source>
</evidence>
<keyword evidence="1" id="KW-0489">Methyltransferase</keyword>
<dbReference type="PANTHER" id="PTHR13090">
    <property type="entry name" value="ARGININE-HYDROXYLASE NDUFAF5, MITOCHONDRIAL"/>
    <property type="match status" value="1"/>
</dbReference>
<dbReference type="OrthoDB" id="16816at2759"/>
<dbReference type="EMBL" id="JAHRHY010000002">
    <property type="protein sequence ID" value="KAG9071369.1"/>
    <property type="molecule type" value="Genomic_DNA"/>
</dbReference>
<dbReference type="Proteomes" id="UP000707451">
    <property type="component" value="Unassembled WGS sequence"/>
</dbReference>
<feature type="region of interest" description="Disordered" evidence="3">
    <location>
        <begin position="23"/>
        <end position="56"/>
    </location>
</feature>
<dbReference type="InterPro" id="IPR050602">
    <property type="entry name" value="Malonyl-ACP_OMT"/>
</dbReference>
<accession>A0A9P7Y4L1</accession>
<evidence type="ECO:0000256" key="1">
    <source>
        <dbReference type="ARBA" id="ARBA00022603"/>
    </source>
</evidence>
<dbReference type="AlphaFoldDB" id="A0A9P7Y4L1"/>
<evidence type="ECO:0000256" key="3">
    <source>
        <dbReference type="SAM" id="MobiDB-lite"/>
    </source>
</evidence>
<name>A0A9P7Y4L1_9FUNG</name>
<proteinExistence type="predicted"/>
<reference evidence="4" key="1">
    <citation type="submission" date="2021-06" db="EMBL/GenBank/DDBJ databases">
        <title>Genome Sequence of Mortierella hyaline Strain SCG-10, a Cold-Adapted, Nitrate-Reducing Fungus Isolated from Soil in Minnesota, USA.</title>
        <authorList>
            <person name="Aldossari N."/>
        </authorList>
    </citation>
    <scope>NUCLEOTIDE SEQUENCE</scope>
    <source>
        <strain evidence="4">SCG-10</strain>
    </source>
</reference>
<dbReference type="GO" id="GO:0008168">
    <property type="term" value="F:methyltransferase activity"/>
    <property type="evidence" value="ECO:0007669"/>
    <property type="project" value="UniProtKB-KW"/>
</dbReference>
<gene>
    <name evidence="4" type="primary">NDUFAF5</name>
    <name evidence="4" type="ORF">KI688_005580</name>
</gene>
<dbReference type="GO" id="GO:0005739">
    <property type="term" value="C:mitochondrion"/>
    <property type="evidence" value="ECO:0007669"/>
    <property type="project" value="TreeGrafter"/>
</dbReference>
<evidence type="ECO:0000313" key="5">
    <source>
        <dbReference type="Proteomes" id="UP000707451"/>
    </source>
</evidence>
<protein>
    <submittedName>
        <fullName evidence="4">NADH dehydrogenase [ubiquinone] 1 alpha subcomplex assembly factor 5</fullName>
    </submittedName>
</protein>
<dbReference type="GO" id="GO:0032981">
    <property type="term" value="P:mitochondrial respiratory chain complex I assembly"/>
    <property type="evidence" value="ECO:0007669"/>
    <property type="project" value="TreeGrafter"/>
</dbReference>
<keyword evidence="2" id="KW-0808">Transferase</keyword>
<comment type="caution">
    <text evidence="4">The sequence shown here is derived from an EMBL/GenBank/DDBJ whole genome shotgun (WGS) entry which is preliminary data.</text>
</comment>
<dbReference type="GO" id="GO:0032259">
    <property type="term" value="P:methylation"/>
    <property type="evidence" value="ECO:0007669"/>
    <property type="project" value="UniProtKB-KW"/>
</dbReference>